<accession>A0A1R2CKI8</accession>
<evidence type="ECO:0000256" key="1">
    <source>
        <dbReference type="SAM" id="Coils"/>
    </source>
</evidence>
<sequence length="231" mass="26452">MIERRKKSKDCVQADMHRSLKIISLRAQRINKSNDFDTIHKPTVSQLLTSVKSSSIASSRFNLGQHPRNNSSIISENKFHDIVYSLKSSRTNSIPSLSTSQISLKNSELKEKIRQNQEKEIQIKELEAKIKKLKKNVMKKSREVDVQQIGCGRIVAEVIVKGIIEDIVWQAILEDIRKKEISMNTRKNACVCALNKMKSIMVKLDLMNKKLKKHALKLIDHNLYSKNSNSS</sequence>
<feature type="coiled-coil region" evidence="1">
    <location>
        <begin position="109"/>
        <end position="143"/>
    </location>
</feature>
<dbReference type="Proteomes" id="UP000187209">
    <property type="component" value="Unassembled WGS sequence"/>
</dbReference>
<protein>
    <submittedName>
        <fullName evidence="2">Uncharacterized protein</fullName>
    </submittedName>
</protein>
<proteinExistence type="predicted"/>
<dbReference type="AlphaFoldDB" id="A0A1R2CKI8"/>
<evidence type="ECO:0000313" key="2">
    <source>
        <dbReference type="EMBL" id="OMJ89532.1"/>
    </source>
</evidence>
<dbReference type="EMBL" id="MPUH01000124">
    <property type="protein sequence ID" value="OMJ89532.1"/>
    <property type="molecule type" value="Genomic_DNA"/>
</dbReference>
<organism evidence="2 3">
    <name type="scientific">Stentor coeruleus</name>
    <dbReference type="NCBI Taxonomy" id="5963"/>
    <lineage>
        <taxon>Eukaryota</taxon>
        <taxon>Sar</taxon>
        <taxon>Alveolata</taxon>
        <taxon>Ciliophora</taxon>
        <taxon>Postciliodesmatophora</taxon>
        <taxon>Heterotrichea</taxon>
        <taxon>Heterotrichida</taxon>
        <taxon>Stentoridae</taxon>
        <taxon>Stentor</taxon>
    </lineage>
</organism>
<keyword evidence="1" id="KW-0175">Coiled coil</keyword>
<comment type="caution">
    <text evidence="2">The sequence shown here is derived from an EMBL/GenBank/DDBJ whole genome shotgun (WGS) entry which is preliminary data.</text>
</comment>
<reference evidence="2 3" key="1">
    <citation type="submission" date="2016-11" db="EMBL/GenBank/DDBJ databases">
        <title>The macronuclear genome of Stentor coeruleus: a giant cell with tiny introns.</title>
        <authorList>
            <person name="Slabodnick M."/>
            <person name="Ruby J.G."/>
            <person name="Reiff S.B."/>
            <person name="Swart E.C."/>
            <person name="Gosai S."/>
            <person name="Prabakaran S."/>
            <person name="Witkowska E."/>
            <person name="Larue G.E."/>
            <person name="Fisher S."/>
            <person name="Freeman R.M."/>
            <person name="Gunawardena J."/>
            <person name="Chu W."/>
            <person name="Stover N.A."/>
            <person name="Gregory B.D."/>
            <person name="Nowacki M."/>
            <person name="Derisi J."/>
            <person name="Roy S.W."/>
            <person name="Marshall W.F."/>
            <person name="Sood P."/>
        </authorList>
    </citation>
    <scope>NUCLEOTIDE SEQUENCE [LARGE SCALE GENOMIC DNA]</scope>
    <source>
        <strain evidence="2">WM001</strain>
    </source>
</reference>
<name>A0A1R2CKI8_9CILI</name>
<gene>
    <name evidence="2" type="ORF">SteCoe_8337</name>
</gene>
<evidence type="ECO:0000313" key="3">
    <source>
        <dbReference type="Proteomes" id="UP000187209"/>
    </source>
</evidence>
<keyword evidence="3" id="KW-1185">Reference proteome</keyword>